<evidence type="ECO:0000256" key="3">
    <source>
        <dbReference type="ARBA" id="ARBA00023125"/>
    </source>
</evidence>
<evidence type="ECO:0000256" key="2">
    <source>
        <dbReference type="ARBA" id="ARBA00023015"/>
    </source>
</evidence>
<dbReference type="Gene3D" id="1.10.10.60">
    <property type="entry name" value="Homeodomain-like"/>
    <property type="match status" value="2"/>
</dbReference>
<dbReference type="SMART" id="SM00448">
    <property type="entry name" value="REC"/>
    <property type="match status" value="1"/>
</dbReference>
<evidence type="ECO:0000259" key="8">
    <source>
        <dbReference type="PROSITE" id="PS50110"/>
    </source>
</evidence>
<keyword evidence="10" id="KW-1185">Reference proteome</keyword>
<dbReference type="Pfam" id="PF12833">
    <property type="entry name" value="HTH_18"/>
    <property type="match status" value="1"/>
</dbReference>
<dbReference type="GO" id="GO:0043565">
    <property type="term" value="F:sequence-specific DNA binding"/>
    <property type="evidence" value="ECO:0007669"/>
    <property type="project" value="InterPro"/>
</dbReference>
<feature type="modified residue" description="4-aspartylphosphate" evidence="6">
    <location>
        <position position="55"/>
    </location>
</feature>
<dbReference type="InterPro" id="IPR009057">
    <property type="entry name" value="Homeodomain-like_sf"/>
</dbReference>
<comment type="function">
    <text evidence="5">May play the central regulatory role in sporulation. It may be an element of the effector pathway responsible for the activation of sporulation genes in response to nutritional stress. Spo0A may act in concert with spo0H (a sigma factor) to control the expression of some genes that are critical to the sporulation process.</text>
</comment>
<evidence type="ECO:0000259" key="7">
    <source>
        <dbReference type="PROSITE" id="PS01124"/>
    </source>
</evidence>
<evidence type="ECO:0000256" key="4">
    <source>
        <dbReference type="ARBA" id="ARBA00023163"/>
    </source>
</evidence>
<dbReference type="STRING" id="1121322.SAMN02745136_01752"/>
<dbReference type="PANTHER" id="PTHR43280">
    <property type="entry name" value="ARAC-FAMILY TRANSCRIPTIONAL REGULATOR"/>
    <property type="match status" value="1"/>
</dbReference>
<dbReference type="EMBL" id="FRAC01000009">
    <property type="protein sequence ID" value="SHK11875.1"/>
    <property type="molecule type" value="Genomic_DNA"/>
</dbReference>
<name>A0A1M6PV94_9FIRM</name>
<dbReference type="PRINTS" id="PR00032">
    <property type="entry name" value="HTHARAC"/>
</dbReference>
<reference evidence="9 10" key="1">
    <citation type="submission" date="2016-11" db="EMBL/GenBank/DDBJ databases">
        <authorList>
            <person name="Jaros S."/>
            <person name="Januszkiewicz K."/>
            <person name="Wedrychowicz H."/>
        </authorList>
    </citation>
    <scope>NUCLEOTIDE SEQUENCE [LARGE SCALE GENOMIC DNA]</scope>
    <source>
        <strain evidence="9 10">DSM 15929</strain>
    </source>
</reference>
<dbReference type="GO" id="GO:0000160">
    <property type="term" value="P:phosphorelay signal transduction system"/>
    <property type="evidence" value="ECO:0007669"/>
    <property type="project" value="InterPro"/>
</dbReference>
<feature type="domain" description="Response regulatory" evidence="8">
    <location>
        <begin position="3"/>
        <end position="120"/>
    </location>
</feature>
<protein>
    <recommendedName>
        <fullName evidence="1">Stage 0 sporulation protein A homolog</fullName>
    </recommendedName>
</protein>
<dbReference type="Pfam" id="PF00072">
    <property type="entry name" value="Response_reg"/>
    <property type="match status" value="1"/>
</dbReference>
<dbReference type="Proteomes" id="UP000184386">
    <property type="component" value="Unassembled WGS sequence"/>
</dbReference>
<dbReference type="SUPFAM" id="SSF52172">
    <property type="entry name" value="CheY-like"/>
    <property type="match status" value="1"/>
</dbReference>
<dbReference type="RefSeq" id="WP_073274873.1">
    <property type="nucleotide sequence ID" value="NZ_FRAC01000009.1"/>
</dbReference>
<evidence type="ECO:0000313" key="10">
    <source>
        <dbReference type="Proteomes" id="UP000184386"/>
    </source>
</evidence>
<dbReference type="InterPro" id="IPR018062">
    <property type="entry name" value="HTH_AraC-typ_CS"/>
</dbReference>
<dbReference type="PROSITE" id="PS01124">
    <property type="entry name" value="HTH_ARAC_FAMILY_2"/>
    <property type="match status" value="1"/>
</dbReference>
<keyword evidence="6" id="KW-0597">Phosphoprotein</keyword>
<evidence type="ECO:0000313" key="9">
    <source>
        <dbReference type="EMBL" id="SHK11875.1"/>
    </source>
</evidence>
<dbReference type="CDD" id="cd17536">
    <property type="entry name" value="REC_YesN-like"/>
    <property type="match status" value="1"/>
</dbReference>
<evidence type="ECO:0000256" key="5">
    <source>
        <dbReference type="ARBA" id="ARBA00024867"/>
    </source>
</evidence>
<dbReference type="OrthoDB" id="1769137at2"/>
<dbReference type="SMART" id="SM00342">
    <property type="entry name" value="HTH_ARAC"/>
    <property type="match status" value="1"/>
</dbReference>
<dbReference type="AlphaFoldDB" id="A0A1M6PV94"/>
<dbReference type="PROSITE" id="PS50110">
    <property type="entry name" value="RESPONSE_REGULATORY"/>
    <property type="match status" value="1"/>
</dbReference>
<keyword evidence="4" id="KW-0804">Transcription</keyword>
<dbReference type="GO" id="GO:0003700">
    <property type="term" value="F:DNA-binding transcription factor activity"/>
    <property type="evidence" value="ECO:0007669"/>
    <property type="project" value="InterPro"/>
</dbReference>
<sequence length="556" mass="62558">MLSILIVDDEKLACADILYKVSRSGFGFKWVMEASSAEEALEKIKEHKPDILLTDIMMGEMSGIELVKIARSYVPGLASVLISGYSEFNYAKEAIALGVVDYLLKPVRQEELTGTLSKAIAIGMHQRNVLQSLFNGGKLEDDRLNESQREQLIAFLNGMKTSLDFSAAELFPANAEFYQIGVFRLSSCTAGQSEGRVPLKSVEYEGVTDQSLADIGDNSGKGRQYFDKLRRAVQDIIQEVGGPWFLTFHNFAPNQQITVIAAAFHKDRKKSEETILQSFHEINRRIHRRLNIVLYAGVSGLEESVTGALLTQARQALDLRFSLESSPEGRIFYWREWEEKATYNLPEEEFKLYQRLLAAGDLKEALTTVQRIFSVDIPGTAMHIRMLYVELICILARTCIKKAGGNIVSMLGTECLSGGIIDEFSDREELVESLCRTITTVLSQWMAVTADARSVLLIVKSYIENNFTSSELCTNFLSQKFCISLGYLSTSYNKEFGINITKYIITLRIDYAKKLLKETGLCIFDISESCGFSNLSYFMRTFKKHAGCTPNEFREK</sequence>
<keyword evidence="3" id="KW-0238">DNA-binding</keyword>
<gene>
    <name evidence="9" type="ORF">SAMN02745136_01752</name>
</gene>
<evidence type="ECO:0000256" key="1">
    <source>
        <dbReference type="ARBA" id="ARBA00018672"/>
    </source>
</evidence>
<dbReference type="InterPro" id="IPR001789">
    <property type="entry name" value="Sig_transdc_resp-reg_receiver"/>
</dbReference>
<proteinExistence type="predicted"/>
<accession>A0A1M6PV94</accession>
<dbReference type="SUPFAM" id="SSF46689">
    <property type="entry name" value="Homeodomain-like"/>
    <property type="match status" value="1"/>
</dbReference>
<keyword evidence="2" id="KW-0805">Transcription regulation</keyword>
<evidence type="ECO:0000256" key="6">
    <source>
        <dbReference type="PROSITE-ProRule" id="PRU00169"/>
    </source>
</evidence>
<dbReference type="InterPro" id="IPR018060">
    <property type="entry name" value="HTH_AraC"/>
</dbReference>
<dbReference type="PROSITE" id="PS00041">
    <property type="entry name" value="HTH_ARAC_FAMILY_1"/>
    <property type="match status" value="1"/>
</dbReference>
<dbReference type="InterPro" id="IPR020449">
    <property type="entry name" value="Tscrpt_reg_AraC-type_HTH"/>
</dbReference>
<dbReference type="InterPro" id="IPR011006">
    <property type="entry name" value="CheY-like_superfamily"/>
</dbReference>
<feature type="domain" description="HTH araC/xylS-type" evidence="7">
    <location>
        <begin position="457"/>
        <end position="556"/>
    </location>
</feature>
<dbReference type="PANTHER" id="PTHR43280:SF2">
    <property type="entry name" value="HTH-TYPE TRANSCRIPTIONAL REGULATOR EXSA"/>
    <property type="match status" value="1"/>
</dbReference>
<dbReference type="Gene3D" id="3.40.50.2300">
    <property type="match status" value="1"/>
</dbReference>
<organism evidence="9 10">
    <name type="scientific">Anaerocolumna jejuensis DSM 15929</name>
    <dbReference type="NCBI Taxonomy" id="1121322"/>
    <lineage>
        <taxon>Bacteria</taxon>
        <taxon>Bacillati</taxon>
        <taxon>Bacillota</taxon>
        <taxon>Clostridia</taxon>
        <taxon>Lachnospirales</taxon>
        <taxon>Lachnospiraceae</taxon>
        <taxon>Anaerocolumna</taxon>
    </lineage>
</organism>